<dbReference type="EMBL" id="OCYS01000103">
    <property type="protein sequence ID" value="SON90434.1"/>
    <property type="molecule type" value="Genomic_DNA"/>
</dbReference>
<proteinExistence type="predicted"/>
<evidence type="ECO:0000313" key="1">
    <source>
        <dbReference type="EMBL" id="SON90434.1"/>
    </source>
</evidence>
<accession>A0AB38E180</accession>
<dbReference type="Proteomes" id="UP000234166">
    <property type="component" value="Unassembled WGS sequence"/>
</dbReference>
<protein>
    <recommendedName>
        <fullName evidence="3">DUF1918 domain-containing protein</fullName>
    </recommendedName>
</protein>
<organism evidence="1 2">
    <name type="scientific">Xanthomonas campestris pv. phaseoli</name>
    <dbReference type="NCBI Taxonomy" id="317013"/>
    <lineage>
        <taxon>Bacteria</taxon>
        <taxon>Pseudomonadati</taxon>
        <taxon>Pseudomonadota</taxon>
        <taxon>Gammaproteobacteria</taxon>
        <taxon>Lysobacterales</taxon>
        <taxon>Lysobacteraceae</taxon>
        <taxon>Xanthomonas</taxon>
    </lineage>
</organism>
<dbReference type="AlphaFoldDB" id="A0AB38E180"/>
<evidence type="ECO:0008006" key="3">
    <source>
        <dbReference type="Google" id="ProtNLM"/>
    </source>
</evidence>
<reference evidence="1 2" key="1">
    <citation type="submission" date="2017-10" db="EMBL/GenBank/DDBJ databases">
        <authorList>
            <person name="Regsiter A."/>
            <person name="William W."/>
        </authorList>
    </citation>
    <scope>NUCLEOTIDE SEQUENCE [LARGE SCALE GENOMIC DNA]</scope>
    <source>
        <strain evidence="1 2">CFBP7430</strain>
    </source>
</reference>
<evidence type="ECO:0000313" key="2">
    <source>
        <dbReference type="Proteomes" id="UP000234166"/>
    </source>
</evidence>
<sequence>MAGTPGRPRPRIRVGEMVRFQPSPAGSGWTVHTGQGKALAFVPTEAAAAYGSSQTW</sequence>
<comment type="caution">
    <text evidence="1">The sequence shown here is derived from an EMBL/GenBank/DDBJ whole genome shotgun (WGS) entry which is preliminary data.</text>
</comment>
<name>A0AB38E180_XANCH</name>
<gene>
    <name evidence="1" type="ORF">XAP7430_480004</name>
</gene>